<keyword evidence="2" id="KW-0175">Coiled coil</keyword>
<dbReference type="OrthoDB" id="1913335at2759"/>
<dbReference type="InterPro" id="IPR007157">
    <property type="entry name" value="PspA_VIPP1"/>
</dbReference>
<feature type="coiled-coil region" evidence="2">
    <location>
        <begin position="291"/>
        <end position="318"/>
    </location>
</feature>
<dbReference type="PANTHER" id="PTHR31088:SF6">
    <property type="entry name" value="PHAGE SHOCK PROTEIN A"/>
    <property type="match status" value="1"/>
</dbReference>
<protein>
    <submittedName>
        <fullName evidence="4">Uncharacterized protein</fullName>
    </submittedName>
</protein>
<comment type="similarity">
    <text evidence="1">Belongs to the PspA/Vipp/IM30 family.</text>
</comment>
<feature type="region of interest" description="Disordered" evidence="3">
    <location>
        <begin position="103"/>
        <end position="142"/>
    </location>
</feature>
<keyword evidence="5" id="KW-1185">Reference proteome</keyword>
<evidence type="ECO:0000256" key="1">
    <source>
        <dbReference type="ARBA" id="ARBA00043985"/>
    </source>
</evidence>
<accession>A0A9Q1JRT7</accession>
<gene>
    <name evidence="4" type="ORF">Cgig2_006778</name>
</gene>
<evidence type="ECO:0000313" key="5">
    <source>
        <dbReference type="Proteomes" id="UP001153076"/>
    </source>
</evidence>
<evidence type="ECO:0000256" key="2">
    <source>
        <dbReference type="SAM" id="Coils"/>
    </source>
</evidence>
<reference evidence="4" key="1">
    <citation type="submission" date="2022-04" db="EMBL/GenBank/DDBJ databases">
        <title>Carnegiea gigantea Genome sequencing and assembly v2.</title>
        <authorList>
            <person name="Copetti D."/>
            <person name="Sanderson M.J."/>
            <person name="Burquez A."/>
            <person name="Wojciechowski M.F."/>
        </authorList>
    </citation>
    <scope>NUCLEOTIDE SEQUENCE</scope>
    <source>
        <strain evidence="4">SGP5-SGP5p</strain>
        <tissue evidence="4">Aerial part</tissue>
    </source>
</reference>
<feature type="compositionally biased region" description="Polar residues" evidence="3">
    <location>
        <begin position="103"/>
        <end position="126"/>
    </location>
</feature>
<dbReference type="PANTHER" id="PTHR31088">
    <property type="entry name" value="MEMBRANE-ASSOCIATED PROTEIN VIPP1, CHLOROPLASTIC"/>
    <property type="match status" value="1"/>
</dbReference>
<name>A0A9Q1JRT7_9CARY</name>
<dbReference type="InterPro" id="IPR004252">
    <property type="entry name" value="Probable_transposase_24"/>
</dbReference>
<organism evidence="4 5">
    <name type="scientific">Carnegiea gigantea</name>
    <dbReference type="NCBI Taxonomy" id="171969"/>
    <lineage>
        <taxon>Eukaryota</taxon>
        <taxon>Viridiplantae</taxon>
        <taxon>Streptophyta</taxon>
        <taxon>Embryophyta</taxon>
        <taxon>Tracheophyta</taxon>
        <taxon>Spermatophyta</taxon>
        <taxon>Magnoliopsida</taxon>
        <taxon>eudicotyledons</taxon>
        <taxon>Gunneridae</taxon>
        <taxon>Pentapetalae</taxon>
        <taxon>Caryophyllales</taxon>
        <taxon>Cactineae</taxon>
        <taxon>Cactaceae</taxon>
        <taxon>Cactoideae</taxon>
        <taxon>Echinocereeae</taxon>
        <taxon>Carnegiea</taxon>
    </lineage>
</organism>
<dbReference type="Proteomes" id="UP001153076">
    <property type="component" value="Unassembled WGS sequence"/>
</dbReference>
<dbReference type="Pfam" id="PF03004">
    <property type="entry name" value="Transposase_24"/>
    <property type="match status" value="1"/>
</dbReference>
<comment type="caution">
    <text evidence="4">The sequence shown here is derived from an EMBL/GenBank/DDBJ whole genome shotgun (WGS) entry which is preliminary data.</text>
</comment>
<evidence type="ECO:0000313" key="4">
    <source>
        <dbReference type="EMBL" id="KAJ8429878.1"/>
    </source>
</evidence>
<proteinExistence type="inferred from homology"/>
<dbReference type="EMBL" id="JAKOGI010000850">
    <property type="protein sequence ID" value="KAJ8429878.1"/>
    <property type="molecule type" value="Genomic_DNA"/>
</dbReference>
<dbReference type="AlphaFoldDB" id="A0A9Q1JRT7"/>
<evidence type="ECO:0000256" key="3">
    <source>
        <dbReference type="SAM" id="MobiDB-lite"/>
    </source>
</evidence>
<sequence length="353" mass="39032">MITIPYLEAVADTASTLRAQLDQQKNIVDTLISNTKLLESKIQEVKSKKDTLKACAQSASLDYMTSSSLSKKEKRKALLVNFSNGIMGKRRRSQTVYTVIQNGRTSNAASPSSAEMEQNVTTQSGAHSGPSDGSPVSDHELSQAESYVLKSMGRKWSNFKADLKLEHYEPNCGNVTAIINEHRPDYTVNRVEPSRAHVYIDTHKDCKTRPAPMDEKSKQVVDMINEKLSQLPGGKEVTNGNVAWEGDIYSQVMKEVIGEERRGRVRGLGLGPSSLASLSSTQCGEHLDDDHDQCSERMEFLEAKNKRLQDKLTRFKGQQTEVLAEIARLRALVNDSMTDDAIPSNSIGTQNVA</sequence>